<dbReference type="GO" id="GO:0005634">
    <property type="term" value="C:nucleus"/>
    <property type="evidence" value="ECO:0007669"/>
    <property type="project" value="TreeGrafter"/>
</dbReference>
<evidence type="ECO:0000256" key="6">
    <source>
        <dbReference type="PROSITE-ProRule" id="PRU00259"/>
    </source>
</evidence>
<evidence type="ECO:0000256" key="1">
    <source>
        <dbReference type="ARBA" id="ARBA00004282"/>
    </source>
</evidence>
<feature type="repeat" description="ARM" evidence="6">
    <location>
        <begin position="1154"/>
        <end position="1191"/>
    </location>
</feature>
<feature type="repeat" description="ARM" evidence="6">
    <location>
        <begin position="851"/>
        <end position="886"/>
    </location>
</feature>
<accession>A0A8J5T2S1</accession>
<feature type="compositionally biased region" description="Low complexity" evidence="7">
    <location>
        <begin position="1419"/>
        <end position="1446"/>
    </location>
</feature>
<dbReference type="GO" id="GO:0005886">
    <property type="term" value="C:plasma membrane"/>
    <property type="evidence" value="ECO:0007669"/>
    <property type="project" value="TreeGrafter"/>
</dbReference>
<comment type="similarity">
    <text evidence="2">Belongs to the beta-catenin family.</text>
</comment>
<feature type="region of interest" description="Disordered" evidence="7">
    <location>
        <begin position="261"/>
        <end position="307"/>
    </location>
</feature>
<dbReference type="GO" id="GO:0005737">
    <property type="term" value="C:cytoplasm"/>
    <property type="evidence" value="ECO:0007669"/>
    <property type="project" value="TreeGrafter"/>
</dbReference>
<sequence>MPRSSVYVRLNWPSKNDDGVAAGDSSQDGPPGTASPTTEERRLQQGGTHHQEKPSQKDQKDAYMCACIPTSRRIPTSSCEPKSPNVPSSVYVPSSTCASPSGKSKQEETVQHIAGAKPKMKQNSKGKLPLRNVEGSLPATMQAEKTSFSGHKCGVPCLDASHSLDSPFWCEAEHVVSDHRGGASIVYGKCSGSINKVSDGNLKTHHKPKTKPKPKTLMKGRKITRSLSASCVSVSTNTDPRDFMELAKISATLPVRKKVKEPSKEVTGESANVEVHCSTSDKKESRPEEKPILKIDGGAAPTSGNPLDRQIVSQNTFSEETKMKDVKNVPVEKKDESVVKECEKESSEAVVCTVKGIEKSESFSGERCAGDGCDDASKGYIELPTYVPSEGFPNPLNFNYEHFGCLAEQGSLPGHPYCPTYFMENSSKIMPTDKYFCNYKGIVSPDNRLVVDDEKKFVVNQEENYPPVLTNLTIVDNYTKQQTNPIKVFTQVAGPTRVCEQDKLLTTFKPLVASPLITFQACDRPQDQVDYLYLPSYNNKVDSFQKPVDVSEDSGTNLEVLTPNSEDSNIAHPECSYLVPTSEQHVIQPLQRKLLDKAISIESCPDVVLQTLEGEAQNKSLKKTVTFLLPPEHWDSLISLRESNIGGYPQSGYAELDGTLLPPNGEDPYRNTPSPSMQGIPQDRYDGGLEGDVHVGDYPEDSRYPGAESGGMVYPPDGVVYGRLLGAPRSPYTINGGVRASAEPLLPSPAMYDEEPPHVQHPAPPPHISPSTPSLPPPPKQNHDNYAHPNLLRSPSADSSAPRVRWRDPDLHEVIDFLSNPNNVVKANAAAYLQHLCYMDDTTKQKTRILGGIPPLVALLTHDLPELHRNACGALRNLSYGRQNDENKRAIKDAQGIPSLVRLLRKTPDNEIKELVTGILWNLSSCEDLKHSIIDDALTVTVTHVIIPCSGWDGGEVERDPNVDVWWSTVFKNASGVLRNVSSAGEYARTKLRQCLGLVDSLLTVIKSAIQGSSHDNKSVENCVCILRNLSYRCQEVEDPNYDKNQPPTQSRATATAKGDNLGCFGGSRKKKEAVGGAVKETSAGQRTTGPRTEPLRGMELLWQPEVVVGPYLALLSDCSNPETLEAAAGALQNLAACYWQPSIDVRAAVRKEKGLPILVELLRMEVDRVVCAVATALRNLAIDQRNKELIGKYAMRDLVQKLPSGNTHDSGTSDETIAAVLATLNEVIKKSAEFSRSLLDVGGVERLVNMTRHRGRYSVRVVKFASQVLFSMWGHQELREVYKKAGWKEQDFVSKSVAARNAASGGANSPTANNTLNRPMASQGGTRYEDRTIQRGQAKAHQRYAQGQELPMADMGYGSSGGVGPPAGGVRLYPPVQGKPGEPVYAKVNRDKKRNRQYDGPQYGSLGGADDWGGPVYSGSPTSSPNFNNSSSMNNNNSNTSNNNGVLLDKGDGQAGDSWV</sequence>
<dbReference type="Gene3D" id="1.25.10.10">
    <property type="entry name" value="Leucine-rich Repeat Variant"/>
    <property type="match status" value="1"/>
</dbReference>
<feature type="region of interest" description="Disordered" evidence="7">
    <location>
        <begin position="1302"/>
        <end position="1344"/>
    </location>
</feature>
<evidence type="ECO:0000313" key="8">
    <source>
        <dbReference type="EMBL" id="KAG7172229.1"/>
    </source>
</evidence>
<dbReference type="SUPFAM" id="SSF48371">
    <property type="entry name" value="ARM repeat"/>
    <property type="match status" value="1"/>
</dbReference>
<dbReference type="InterPro" id="IPR028435">
    <property type="entry name" value="Plakophilin/d_Catenin"/>
</dbReference>
<keyword evidence="9" id="KW-1185">Reference proteome</keyword>
<gene>
    <name evidence="8" type="primary">CTNND2-L</name>
    <name evidence="8" type="ORF">Hamer_G009578</name>
</gene>
<comment type="caution">
    <text evidence="8">The sequence shown here is derived from an EMBL/GenBank/DDBJ whole genome shotgun (WGS) entry which is preliminary data.</text>
</comment>
<proteinExistence type="inferred from homology"/>
<dbReference type="SMART" id="SM00185">
    <property type="entry name" value="ARM"/>
    <property type="match status" value="5"/>
</dbReference>
<keyword evidence="5" id="KW-0965">Cell junction</keyword>
<protein>
    <submittedName>
        <fullName evidence="8">Catenin delta-2-like</fullName>
    </submittedName>
</protein>
<evidence type="ECO:0000256" key="4">
    <source>
        <dbReference type="ARBA" id="ARBA00022889"/>
    </source>
</evidence>
<dbReference type="Pfam" id="PF00514">
    <property type="entry name" value="Arm"/>
    <property type="match status" value="4"/>
</dbReference>
<evidence type="ECO:0000256" key="3">
    <source>
        <dbReference type="ARBA" id="ARBA00022737"/>
    </source>
</evidence>
<dbReference type="GO" id="GO:0098609">
    <property type="term" value="P:cell-cell adhesion"/>
    <property type="evidence" value="ECO:0007669"/>
    <property type="project" value="InterPro"/>
</dbReference>
<feature type="compositionally biased region" description="Basic and acidic residues" evidence="7">
    <location>
        <begin position="279"/>
        <end position="293"/>
    </location>
</feature>
<feature type="compositionally biased region" description="Polar residues" evidence="7">
    <location>
        <begin position="1043"/>
        <end position="1054"/>
    </location>
</feature>
<evidence type="ECO:0000256" key="2">
    <source>
        <dbReference type="ARBA" id="ARBA00005462"/>
    </source>
</evidence>
<feature type="region of interest" description="Disordered" evidence="7">
    <location>
        <begin position="1"/>
        <end position="109"/>
    </location>
</feature>
<evidence type="ECO:0000313" key="9">
    <source>
        <dbReference type="Proteomes" id="UP000747542"/>
    </source>
</evidence>
<dbReference type="EMBL" id="JAHLQT010011563">
    <property type="protein sequence ID" value="KAG7172229.1"/>
    <property type="molecule type" value="Genomic_DNA"/>
</dbReference>
<dbReference type="PROSITE" id="PS50176">
    <property type="entry name" value="ARM_REPEAT"/>
    <property type="match status" value="3"/>
</dbReference>
<feature type="region of interest" description="Disordered" evidence="7">
    <location>
        <begin position="654"/>
        <end position="713"/>
    </location>
</feature>
<feature type="compositionally biased region" description="Gly residues" evidence="7">
    <location>
        <begin position="1359"/>
        <end position="1368"/>
    </location>
</feature>
<keyword evidence="4" id="KW-0130">Cell adhesion</keyword>
<feature type="repeat" description="ARM" evidence="6">
    <location>
        <begin position="895"/>
        <end position="938"/>
    </location>
</feature>
<dbReference type="InterPro" id="IPR011989">
    <property type="entry name" value="ARM-like"/>
</dbReference>
<evidence type="ECO:0000256" key="5">
    <source>
        <dbReference type="ARBA" id="ARBA00022949"/>
    </source>
</evidence>
<feature type="region of interest" description="Disordered" evidence="7">
    <location>
        <begin position="1356"/>
        <end position="1461"/>
    </location>
</feature>
<feature type="region of interest" description="Disordered" evidence="7">
    <location>
        <begin position="1038"/>
        <end position="1057"/>
    </location>
</feature>
<comment type="subcellular location">
    <subcellularLocation>
        <location evidence="1">Cell junction</location>
    </subcellularLocation>
</comment>
<feature type="compositionally biased region" description="Low complexity" evidence="7">
    <location>
        <begin position="83"/>
        <end position="95"/>
    </location>
</feature>
<name>A0A8J5T2S1_HOMAM</name>
<feature type="region of interest" description="Disordered" evidence="7">
    <location>
        <begin position="1075"/>
        <end position="1094"/>
    </location>
</feature>
<feature type="compositionally biased region" description="Basic and acidic residues" evidence="7">
    <location>
        <begin position="38"/>
        <end position="61"/>
    </location>
</feature>
<dbReference type="PANTHER" id="PTHR10372">
    <property type="entry name" value="PLAKOPHILLIN-RELATED"/>
    <property type="match status" value="1"/>
</dbReference>
<reference evidence="8" key="1">
    <citation type="journal article" date="2021" name="Sci. Adv.">
        <title>The American lobster genome reveals insights on longevity, neural, and immune adaptations.</title>
        <authorList>
            <person name="Polinski J.M."/>
            <person name="Zimin A.V."/>
            <person name="Clark K.F."/>
            <person name="Kohn A.B."/>
            <person name="Sadowski N."/>
            <person name="Timp W."/>
            <person name="Ptitsyn A."/>
            <person name="Khanna P."/>
            <person name="Romanova D.Y."/>
            <person name="Williams P."/>
            <person name="Greenwood S.J."/>
            <person name="Moroz L.L."/>
            <person name="Walt D.R."/>
            <person name="Bodnar A.G."/>
        </authorList>
    </citation>
    <scope>NUCLEOTIDE SEQUENCE</scope>
    <source>
        <strain evidence="8">GMGI-L3</strain>
    </source>
</reference>
<evidence type="ECO:0000256" key="7">
    <source>
        <dbReference type="SAM" id="MobiDB-lite"/>
    </source>
</evidence>
<dbReference type="PANTHER" id="PTHR10372:SF27">
    <property type="entry name" value="ADHERENS JUNCTION PROTEIN P120"/>
    <property type="match status" value="1"/>
</dbReference>
<dbReference type="Proteomes" id="UP000747542">
    <property type="component" value="Unassembled WGS sequence"/>
</dbReference>
<feature type="compositionally biased region" description="Pro residues" evidence="7">
    <location>
        <begin position="762"/>
        <end position="780"/>
    </location>
</feature>
<dbReference type="InterPro" id="IPR016024">
    <property type="entry name" value="ARM-type_fold"/>
</dbReference>
<feature type="region of interest" description="Disordered" evidence="7">
    <location>
        <begin position="747"/>
        <end position="804"/>
    </location>
</feature>
<keyword evidence="3" id="KW-0677">Repeat</keyword>
<organism evidence="8 9">
    <name type="scientific">Homarus americanus</name>
    <name type="common">American lobster</name>
    <dbReference type="NCBI Taxonomy" id="6706"/>
    <lineage>
        <taxon>Eukaryota</taxon>
        <taxon>Metazoa</taxon>
        <taxon>Ecdysozoa</taxon>
        <taxon>Arthropoda</taxon>
        <taxon>Crustacea</taxon>
        <taxon>Multicrustacea</taxon>
        <taxon>Malacostraca</taxon>
        <taxon>Eumalacostraca</taxon>
        <taxon>Eucarida</taxon>
        <taxon>Decapoda</taxon>
        <taxon>Pleocyemata</taxon>
        <taxon>Astacidea</taxon>
        <taxon>Nephropoidea</taxon>
        <taxon>Nephropidae</taxon>
        <taxon>Homarus</taxon>
    </lineage>
</organism>
<dbReference type="GO" id="GO:0005912">
    <property type="term" value="C:adherens junction"/>
    <property type="evidence" value="ECO:0007669"/>
    <property type="project" value="TreeGrafter"/>
</dbReference>
<feature type="compositionally biased region" description="Basic and acidic residues" evidence="7">
    <location>
        <begin position="683"/>
        <end position="703"/>
    </location>
</feature>
<dbReference type="InterPro" id="IPR000225">
    <property type="entry name" value="Armadillo"/>
</dbReference>